<evidence type="ECO:0000313" key="8">
    <source>
        <dbReference type="RefSeq" id="XP_022320893.1"/>
    </source>
</evidence>
<evidence type="ECO:0000256" key="2">
    <source>
        <dbReference type="ARBA" id="ARBA00022884"/>
    </source>
</evidence>
<evidence type="ECO:0000256" key="3">
    <source>
        <dbReference type="ARBA" id="ARBA00023242"/>
    </source>
</evidence>
<dbReference type="PANTHER" id="PTHR13798:SF11">
    <property type="entry name" value="RNA-BINDING PROTEIN 7-RELATED"/>
    <property type="match status" value="1"/>
</dbReference>
<proteinExistence type="predicted"/>
<dbReference type="PANTHER" id="PTHR13798">
    <property type="entry name" value="RNA BINDING MOTIF RBM PROTEIN -RELATED"/>
    <property type="match status" value="1"/>
</dbReference>
<evidence type="ECO:0000313" key="7">
    <source>
        <dbReference type="Proteomes" id="UP000694844"/>
    </source>
</evidence>
<keyword evidence="7" id="KW-1185">Reference proteome</keyword>
<dbReference type="GO" id="GO:0005654">
    <property type="term" value="C:nucleoplasm"/>
    <property type="evidence" value="ECO:0007669"/>
    <property type="project" value="UniProtKB-SubCell"/>
</dbReference>
<dbReference type="InterPro" id="IPR000504">
    <property type="entry name" value="RRM_dom"/>
</dbReference>
<keyword evidence="3" id="KW-0539">Nucleus</keyword>
<feature type="compositionally biased region" description="Basic and acidic residues" evidence="5">
    <location>
        <begin position="201"/>
        <end position="227"/>
    </location>
</feature>
<dbReference type="CDD" id="cd12336">
    <property type="entry name" value="RRM_RBM7_like"/>
    <property type="match status" value="1"/>
</dbReference>
<dbReference type="Proteomes" id="UP000694844">
    <property type="component" value="Chromosome 3"/>
</dbReference>
<dbReference type="RefSeq" id="XP_022320893.1">
    <property type="nucleotide sequence ID" value="XM_022465185.1"/>
</dbReference>
<name>A0A8B8CYK3_CRAVI</name>
<sequence length="260" mass="29675">MDNRDRTLWVGNLSDRTKEEILYELFLQAGPLEKVTIPVKDGRPQKFAFVTFKHECSVPYSIQMLDGIKVWGNPLRLQPRTGSTSSLSQNNSPAEKVASGAQGHFSPNPITNHSPSMQRANTWHGVRNPEGREFPGQGVRELQGHGSLQSHGGKDIYGHGGSHSRGSSRRDGRYEESRNMDHIALQGGSYMSTGSPQDLLPMDRRDQDYYGEKRERLLNKQKASLEIHRHRHETRSRDQRQNPYDRGGHGQPWQQRPYRR</sequence>
<dbReference type="Gene3D" id="3.30.70.330">
    <property type="match status" value="1"/>
</dbReference>
<protein>
    <submittedName>
        <fullName evidence="8">THO complex subunit 4D-like</fullName>
    </submittedName>
</protein>
<dbReference type="SUPFAM" id="SSF54928">
    <property type="entry name" value="RNA-binding domain, RBD"/>
    <property type="match status" value="1"/>
</dbReference>
<dbReference type="InterPro" id="IPR052285">
    <property type="entry name" value="NEXT_complex_subunit"/>
</dbReference>
<dbReference type="InterPro" id="IPR035979">
    <property type="entry name" value="RBD_domain_sf"/>
</dbReference>
<evidence type="ECO:0000259" key="6">
    <source>
        <dbReference type="PROSITE" id="PS50102"/>
    </source>
</evidence>
<keyword evidence="2 4" id="KW-0694">RNA-binding</keyword>
<dbReference type="OrthoDB" id="407442at2759"/>
<feature type="compositionally biased region" description="Polar residues" evidence="5">
    <location>
        <begin position="80"/>
        <end position="93"/>
    </location>
</feature>
<feature type="region of interest" description="Disordered" evidence="5">
    <location>
        <begin position="79"/>
        <end position="260"/>
    </location>
</feature>
<evidence type="ECO:0000256" key="4">
    <source>
        <dbReference type="PROSITE-ProRule" id="PRU00176"/>
    </source>
</evidence>
<organism evidence="7 8">
    <name type="scientific">Crassostrea virginica</name>
    <name type="common">Eastern oyster</name>
    <dbReference type="NCBI Taxonomy" id="6565"/>
    <lineage>
        <taxon>Eukaryota</taxon>
        <taxon>Metazoa</taxon>
        <taxon>Spiralia</taxon>
        <taxon>Lophotrochozoa</taxon>
        <taxon>Mollusca</taxon>
        <taxon>Bivalvia</taxon>
        <taxon>Autobranchia</taxon>
        <taxon>Pteriomorphia</taxon>
        <taxon>Ostreida</taxon>
        <taxon>Ostreoidea</taxon>
        <taxon>Ostreidae</taxon>
        <taxon>Crassostrea</taxon>
    </lineage>
</organism>
<reference evidence="8" key="1">
    <citation type="submission" date="2025-08" db="UniProtKB">
        <authorList>
            <consortium name="RefSeq"/>
        </authorList>
    </citation>
    <scope>IDENTIFICATION</scope>
    <source>
        <tissue evidence="8">Whole sample</tissue>
    </source>
</reference>
<dbReference type="InterPro" id="IPR012677">
    <property type="entry name" value="Nucleotide-bd_a/b_plait_sf"/>
</dbReference>
<evidence type="ECO:0000256" key="1">
    <source>
        <dbReference type="ARBA" id="ARBA00004642"/>
    </source>
</evidence>
<accession>A0A8B8CYK3</accession>
<feature type="compositionally biased region" description="Basic and acidic residues" evidence="5">
    <location>
        <begin position="168"/>
        <end position="181"/>
    </location>
</feature>
<feature type="compositionally biased region" description="Polar residues" evidence="5">
    <location>
        <begin position="108"/>
        <end position="121"/>
    </location>
</feature>
<dbReference type="PROSITE" id="PS50102">
    <property type="entry name" value="RRM"/>
    <property type="match status" value="1"/>
</dbReference>
<dbReference type="Pfam" id="PF00076">
    <property type="entry name" value="RRM_1"/>
    <property type="match status" value="1"/>
</dbReference>
<dbReference type="SMART" id="SM00360">
    <property type="entry name" value="RRM"/>
    <property type="match status" value="1"/>
</dbReference>
<dbReference type="AlphaFoldDB" id="A0A8B8CYK3"/>
<comment type="subcellular location">
    <subcellularLocation>
        <location evidence="1">Nucleus</location>
        <location evidence="1">Nucleoplasm</location>
    </subcellularLocation>
</comment>
<dbReference type="GO" id="GO:0000381">
    <property type="term" value="P:regulation of alternative mRNA splicing, via spliceosome"/>
    <property type="evidence" value="ECO:0007669"/>
    <property type="project" value="TreeGrafter"/>
</dbReference>
<dbReference type="GO" id="GO:0003727">
    <property type="term" value="F:single-stranded RNA binding"/>
    <property type="evidence" value="ECO:0007669"/>
    <property type="project" value="TreeGrafter"/>
</dbReference>
<dbReference type="KEGG" id="cvn:111123088"/>
<dbReference type="GeneID" id="111123088"/>
<gene>
    <name evidence="8" type="primary">LOC111123088</name>
</gene>
<evidence type="ECO:0000256" key="5">
    <source>
        <dbReference type="SAM" id="MobiDB-lite"/>
    </source>
</evidence>
<feature type="domain" description="RRM" evidence="6">
    <location>
        <begin position="6"/>
        <end position="82"/>
    </location>
</feature>